<dbReference type="RefSeq" id="WP_320189008.1">
    <property type="nucleotide sequence ID" value="NZ_CP192765.1"/>
</dbReference>
<evidence type="ECO:0000256" key="2">
    <source>
        <dbReference type="ARBA" id="ARBA00023125"/>
    </source>
</evidence>
<dbReference type="SUPFAM" id="SSF46785">
    <property type="entry name" value="Winged helix' DNA-binding domain"/>
    <property type="match status" value="1"/>
</dbReference>
<comment type="caution">
    <text evidence="5">The sequence shown here is derived from an EMBL/GenBank/DDBJ whole genome shotgun (WGS) entry which is preliminary data.</text>
</comment>
<dbReference type="EMBL" id="JAVRAF010000035">
    <property type="protein sequence ID" value="MDX8305892.1"/>
    <property type="molecule type" value="Genomic_DNA"/>
</dbReference>
<dbReference type="Proteomes" id="UP001277561">
    <property type="component" value="Unassembled WGS sequence"/>
</dbReference>
<dbReference type="Pfam" id="PF01022">
    <property type="entry name" value="HTH_5"/>
    <property type="match status" value="1"/>
</dbReference>
<sequence>MLKPVDLMAAMANEHRLDILRLLLQQEINVSDLANRIGLSHSALSQHLAKLRAFNLVQTRRDAQTVYYSSRHHAARMLIDCLDAIENEPSHPIERSKLDHEVNEYALL</sequence>
<dbReference type="SMART" id="SM00418">
    <property type="entry name" value="HTH_ARSR"/>
    <property type="match status" value="1"/>
</dbReference>
<keyword evidence="2" id="KW-0238">DNA-binding</keyword>
<accession>A0AAW9FMU4</accession>
<dbReference type="PRINTS" id="PR00778">
    <property type="entry name" value="HTHARSR"/>
</dbReference>
<dbReference type="InterPro" id="IPR001845">
    <property type="entry name" value="HTH_ArsR_DNA-bd_dom"/>
</dbReference>
<dbReference type="CDD" id="cd00090">
    <property type="entry name" value="HTH_ARSR"/>
    <property type="match status" value="1"/>
</dbReference>
<keyword evidence="7" id="KW-1185">Reference proteome</keyword>
<evidence type="ECO:0000313" key="7">
    <source>
        <dbReference type="Proteomes" id="UP001277561"/>
    </source>
</evidence>
<evidence type="ECO:0000259" key="4">
    <source>
        <dbReference type="PROSITE" id="PS50987"/>
    </source>
</evidence>
<gene>
    <name evidence="5" type="ORF">RMR22_27110</name>
    <name evidence="6" type="ORF">RMS29_27920</name>
</gene>
<protein>
    <submittedName>
        <fullName evidence="5">Metalloregulator ArsR/SmtB family transcription factor</fullName>
    </submittedName>
</protein>
<dbReference type="NCBIfam" id="NF033788">
    <property type="entry name" value="HTH_metalloreg"/>
    <property type="match status" value="1"/>
</dbReference>
<organism evidence="5">
    <name type="scientific">Agrobacterium rosae</name>
    <dbReference type="NCBI Taxonomy" id="1972867"/>
    <lineage>
        <taxon>Bacteria</taxon>
        <taxon>Pseudomonadati</taxon>
        <taxon>Pseudomonadota</taxon>
        <taxon>Alphaproteobacteria</taxon>
        <taxon>Hyphomicrobiales</taxon>
        <taxon>Rhizobiaceae</taxon>
        <taxon>Rhizobium/Agrobacterium group</taxon>
        <taxon>Agrobacterium</taxon>
    </lineage>
</organism>
<dbReference type="GO" id="GO:0003677">
    <property type="term" value="F:DNA binding"/>
    <property type="evidence" value="ECO:0007669"/>
    <property type="project" value="UniProtKB-KW"/>
</dbReference>
<evidence type="ECO:0000313" key="6">
    <source>
        <dbReference type="EMBL" id="MDX8333022.1"/>
    </source>
</evidence>
<evidence type="ECO:0000313" key="5">
    <source>
        <dbReference type="EMBL" id="MDX8305892.1"/>
    </source>
</evidence>
<proteinExistence type="predicted"/>
<dbReference type="PANTHER" id="PTHR33154:SF28">
    <property type="entry name" value="HTH-TYPE TRANSCRIPTIONAL REGULATOR YGAV-RELATED"/>
    <property type="match status" value="1"/>
</dbReference>
<dbReference type="GO" id="GO:0003700">
    <property type="term" value="F:DNA-binding transcription factor activity"/>
    <property type="evidence" value="ECO:0007669"/>
    <property type="project" value="InterPro"/>
</dbReference>
<dbReference type="PROSITE" id="PS50987">
    <property type="entry name" value="HTH_ARSR_2"/>
    <property type="match status" value="1"/>
</dbReference>
<reference evidence="5 7" key="1">
    <citation type="journal article" date="2023" name="Phytobiomes J">
        <title>Deciphering the key players within the bacterial microbiota associated with aerial crown gall tumors on rhododendron: Insights into the gallobiome.</title>
        <authorList>
            <person name="Kuzmanovic N."/>
            <person name="Nesme J."/>
            <person name="Wolf J."/>
            <person name="Neumann-Schaal M."/>
            <person name="Petersen J."/>
            <person name="Fernandez-Gnecco G."/>
            <person name="Sproeer C."/>
            <person name="Bunk B."/>
            <person name="Overmann J."/>
            <person name="Sorensen S.J."/>
            <person name="Idczak E."/>
            <person name="Smalla K."/>
        </authorList>
    </citation>
    <scope>NUCLEOTIDE SEQUENCE</scope>
    <source>
        <strain evidence="5">Rho-11.1</strain>
        <strain evidence="7">rho-14.1</strain>
        <strain evidence="6">Rho-14.1</strain>
    </source>
</reference>
<dbReference type="EMBL" id="JAVRAD010000033">
    <property type="protein sequence ID" value="MDX8333022.1"/>
    <property type="molecule type" value="Genomic_DNA"/>
</dbReference>
<feature type="domain" description="HTH arsR-type" evidence="4">
    <location>
        <begin position="1"/>
        <end position="89"/>
    </location>
</feature>
<evidence type="ECO:0000256" key="3">
    <source>
        <dbReference type="ARBA" id="ARBA00023163"/>
    </source>
</evidence>
<evidence type="ECO:0000256" key="1">
    <source>
        <dbReference type="ARBA" id="ARBA00023015"/>
    </source>
</evidence>
<keyword evidence="3" id="KW-0804">Transcription</keyword>
<dbReference type="InterPro" id="IPR036388">
    <property type="entry name" value="WH-like_DNA-bd_sf"/>
</dbReference>
<dbReference type="InterPro" id="IPR011991">
    <property type="entry name" value="ArsR-like_HTH"/>
</dbReference>
<name>A0AAW9FMU4_9HYPH</name>
<dbReference type="PANTHER" id="PTHR33154">
    <property type="entry name" value="TRANSCRIPTIONAL REGULATOR, ARSR FAMILY"/>
    <property type="match status" value="1"/>
</dbReference>
<dbReference type="InterPro" id="IPR036390">
    <property type="entry name" value="WH_DNA-bd_sf"/>
</dbReference>
<dbReference type="AlphaFoldDB" id="A0AAW9FMU4"/>
<dbReference type="Gene3D" id="1.10.10.10">
    <property type="entry name" value="Winged helix-like DNA-binding domain superfamily/Winged helix DNA-binding domain"/>
    <property type="match status" value="1"/>
</dbReference>
<keyword evidence="1" id="KW-0805">Transcription regulation</keyword>
<dbReference type="InterPro" id="IPR051081">
    <property type="entry name" value="HTH_MetalResp_TranReg"/>
</dbReference>